<comment type="caution">
    <text evidence="5">The sequence shown here is derived from an EMBL/GenBank/DDBJ whole genome shotgun (WGS) entry which is preliminary data.</text>
</comment>
<feature type="non-terminal residue" evidence="5">
    <location>
        <position position="532"/>
    </location>
</feature>
<organism evidence="5 6">
    <name type="scientific">Bathymodiolus thermophilus thioautotrophic gill symbiont</name>
    <dbReference type="NCBI Taxonomy" id="2360"/>
    <lineage>
        <taxon>Bacteria</taxon>
        <taxon>Pseudomonadati</taxon>
        <taxon>Pseudomonadota</taxon>
        <taxon>Gammaproteobacteria</taxon>
        <taxon>sulfur-oxidizing symbionts</taxon>
    </lineage>
</organism>
<dbReference type="PANTHER" id="PTHR23221">
    <property type="entry name" value="GLYCOSYLPHOSPHATIDYLINOSITOL PHOSPHOLIPASE D"/>
    <property type="match status" value="1"/>
</dbReference>
<evidence type="ECO:0000256" key="2">
    <source>
        <dbReference type="ARBA" id="ARBA00022737"/>
    </source>
</evidence>
<name>A0A1J8Q2N9_9GAMM</name>
<keyword evidence="1" id="KW-0732">Signal</keyword>
<dbReference type="GO" id="GO:0016787">
    <property type="term" value="F:hydrolase activity"/>
    <property type="evidence" value="ECO:0007669"/>
    <property type="project" value="UniProtKB-KW"/>
</dbReference>
<keyword evidence="2" id="KW-0677">Repeat</keyword>
<dbReference type="SUPFAM" id="SSF69318">
    <property type="entry name" value="Integrin alpha N-terminal domain"/>
    <property type="match status" value="2"/>
</dbReference>
<proteinExistence type="predicted"/>
<dbReference type="PRINTS" id="PR01185">
    <property type="entry name" value="INTEGRINA"/>
</dbReference>
<dbReference type="Proteomes" id="UP000182798">
    <property type="component" value="Unassembled WGS sequence"/>
</dbReference>
<dbReference type="AlphaFoldDB" id="A0A1J8Q2N9"/>
<dbReference type="GO" id="GO:0008305">
    <property type="term" value="C:integrin complex"/>
    <property type="evidence" value="ECO:0007669"/>
    <property type="project" value="InterPro"/>
</dbReference>
<sequence>MQTTFKIDAIDATDGNTKAIDEKIRFRRATNENTKSHFKQGFVIDGGYIASSAGDVNGDGLDDLFVNTWLVSPAGSDNKFTSTSFVVFGKVNGAAVDLSNIASNKGGFSIGGNKIGDTNGYSISSAGDVNGDGLDDLIVGIYAEGSTGKENSGKSFVVFGKVDGAAVDLSNIDPASGVGTGGFVINGEKIGDLSGYSVSSAGDVNGDGLDDLIIGGMLASEPKDHQLSKIFVVFGKKNSTSAIDLSVIDKGVGGFTIIGANSNEFSGWTVSSAGDVNGDGFDDLIIGSRYAIFLGKVNSGKSYVVFGKANVTAVNLSDIASASGTGTGGFVINGEKEGDYSGCSVSSAGDVNGDGLNDVIIGALYADSVGGVNAGKSYVVFGKMNTTAIDLSDIANRDSTDGFVINGAKISNLSGWSVSSAGDVNGDGLSDLVISAHAAHPFARTYAGKAYVVFGKRSNTPINLSDIELGTGGFVINGDKSCDYSGDSVSSAGDVNGDGLDDLIIGASGAGPAKLRDAGKSYVIFGKTDTAA</sequence>
<evidence type="ECO:0000256" key="3">
    <source>
        <dbReference type="ARBA" id="ARBA00022801"/>
    </source>
</evidence>
<dbReference type="PANTHER" id="PTHR23221:SF7">
    <property type="entry name" value="PHOSPHATIDYLINOSITOL-GLYCAN-SPECIFIC PHOSPHOLIPASE D"/>
    <property type="match status" value="1"/>
</dbReference>
<dbReference type="GO" id="GO:0007155">
    <property type="term" value="P:cell adhesion"/>
    <property type="evidence" value="ECO:0007669"/>
    <property type="project" value="InterPro"/>
</dbReference>
<dbReference type="InterPro" id="IPR000413">
    <property type="entry name" value="Integrin_alpha"/>
</dbReference>
<dbReference type="PROSITE" id="PS51470">
    <property type="entry name" value="FG_GAP"/>
    <property type="match status" value="4"/>
</dbReference>
<keyword evidence="4" id="KW-0325">Glycoprotein</keyword>
<dbReference type="InterPro" id="IPR013519">
    <property type="entry name" value="Int_alpha_beta-p"/>
</dbReference>
<reference evidence="6" key="1">
    <citation type="submission" date="2016-09" db="EMBL/GenBank/DDBJ databases">
        <title>Genome Sequence of Bathymodiolus thermophilus sulfur-oxidizing gill endosymbiont.</title>
        <authorList>
            <person name="Ponnudurai R."/>
            <person name="Kleiner M."/>
            <person name="Sayavedra L."/>
            <person name="Thuermer A."/>
            <person name="Felbeck H."/>
            <person name="Schlueter R."/>
            <person name="Schweder T."/>
            <person name="Markert S."/>
        </authorList>
    </citation>
    <scope>NUCLEOTIDE SEQUENCE [LARGE SCALE GENOMIC DNA]</scope>
    <source>
        <strain evidence="6">BAT/CrabSpa'14</strain>
    </source>
</reference>
<dbReference type="OrthoDB" id="1956004at2"/>
<evidence type="ECO:0000313" key="5">
    <source>
        <dbReference type="EMBL" id="OJA03642.1"/>
    </source>
</evidence>
<dbReference type="InterPro" id="IPR028994">
    <property type="entry name" value="Integrin_alpha_N"/>
</dbReference>
<evidence type="ECO:0000256" key="4">
    <source>
        <dbReference type="ARBA" id="ARBA00023180"/>
    </source>
</evidence>
<dbReference type="Gene3D" id="2.130.10.130">
    <property type="entry name" value="Integrin alpha, N-terminal"/>
    <property type="match status" value="4"/>
</dbReference>
<gene>
    <name evidence="5" type="ORF">BGC33_05915</name>
</gene>
<dbReference type="Pfam" id="PF01839">
    <property type="entry name" value="FG-GAP"/>
    <property type="match status" value="6"/>
</dbReference>
<dbReference type="SMART" id="SM00191">
    <property type="entry name" value="Int_alpha"/>
    <property type="match status" value="6"/>
</dbReference>
<dbReference type="EMBL" id="MIQH01000370">
    <property type="protein sequence ID" value="OJA03642.1"/>
    <property type="molecule type" value="Genomic_DNA"/>
</dbReference>
<dbReference type="InterPro" id="IPR013517">
    <property type="entry name" value="FG-GAP"/>
</dbReference>
<protein>
    <recommendedName>
        <fullName evidence="7">Flagellar hook-length control protein FliK</fullName>
    </recommendedName>
</protein>
<accession>A0A1J8Q2N9</accession>
<dbReference type="RefSeq" id="WP_076982485.1">
    <property type="nucleotide sequence ID" value="NZ_MIQH01000370.1"/>
</dbReference>
<keyword evidence="3" id="KW-0378">Hydrolase</keyword>
<evidence type="ECO:0000256" key="1">
    <source>
        <dbReference type="ARBA" id="ARBA00022729"/>
    </source>
</evidence>
<evidence type="ECO:0000313" key="6">
    <source>
        <dbReference type="Proteomes" id="UP000182798"/>
    </source>
</evidence>
<evidence type="ECO:0008006" key="7">
    <source>
        <dbReference type="Google" id="ProtNLM"/>
    </source>
</evidence>